<keyword evidence="1" id="KW-0479">Metal-binding</keyword>
<keyword evidence="3" id="KW-0808">Transferase</keyword>
<evidence type="ECO:0000256" key="1">
    <source>
        <dbReference type="ARBA" id="ARBA00022723"/>
    </source>
</evidence>
<sequence length="331" mass="37528">MLTFTSNTNGLKNTILSLERQQNGLGSVEKPKEDILLEPFQYLCANPGKDIRSKMIEAFNLWLQVPEDDLKVITRVIEMLHSASLLIDDVEDDSILRRGVPAAHHIYGVPQTINCANYVYFLALSELTKLNKPNMIIIYTEELINLHRGQGMELFWRDTLTCPTEQEFLDMVNDKTGGLLRLAVKLMQEASQSDIDYTGLVSKIGIHFQVRDDYMNLQSKQYADNKGFCEDLTEGKFSFPIIHSIRSDPNSRQLLNILKQKSDSVELKQFALQLLEKTNTFAYCRQFLAVLEKEARSEIASLGGNKTLEKIMDVLSIKVEEGDADASLSNK</sequence>
<accession>A0A9P6YW40</accession>
<reference evidence="4 5" key="1">
    <citation type="journal article" date="2020" name="Microb. Genom.">
        <title>Genetic diversity of clinical and environmental Mucorales isolates obtained from an investigation of mucormycosis cases among solid organ transplant recipients.</title>
        <authorList>
            <person name="Nguyen M.H."/>
            <person name="Kaul D."/>
            <person name="Muto C."/>
            <person name="Cheng S.J."/>
            <person name="Richter R.A."/>
            <person name="Bruno V.M."/>
            <person name="Liu G."/>
            <person name="Beyhan S."/>
            <person name="Sundermann A.J."/>
            <person name="Mounaud S."/>
            <person name="Pasculle A.W."/>
            <person name="Nierman W.C."/>
            <person name="Driscoll E."/>
            <person name="Cumbie R."/>
            <person name="Clancy C.J."/>
            <person name="Dupont C.L."/>
        </authorList>
    </citation>
    <scope>NUCLEOTIDE SEQUENCE [LARGE SCALE GENOMIC DNA]</scope>
    <source>
        <strain evidence="4 5">GL24</strain>
    </source>
</reference>
<comment type="similarity">
    <text evidence="3">Belongs to the FPP/GGPP synthase family.</text>
</comment>
<protein>
    <recommendedName>
        <fullName evidence="6">Geranylgeranyl pyrophosphate synthase</fullName>
    </recommendedName>
</protein>
<dbReference type="InterPro" id="IPR008949">
    <property type="entry name" value="Isoprenoid_synthase_dom_sf"/>
</dbReference>
<dbReference type="GO" id="GO:0008299">
    <property type="term" value="P:isoprenoid biosynthetic process"/>
    <property type="evidence" value="ECO:0007669"/>
    <property type="project" value="InterPro"/>
</dbReference>
<dbReference type="AlphaFoldDB" id="A0A9P6YW40"/>
<dbReference type="CDD" id="cd00685">
    <property type="entry name" value="Trans_IPPS_HT"/>
    <property type="match status" value="1"/>
</dbReference>
<dbReference type="SFLD" id="SFLDS00005">
    <property type="entry name" value="Isoprenoid_Synthase_Type_I"/>
    <property type="match status" value="1"/>
</dbReference>
<dbReference type="Proteomes" id="UP000740926">
    <property type="component" value="Unassembled WGS sequence"/>
</dbReference>
<keyword evidence="2" id="KW-0460">Magnesium</keyword>
<evidence type="ECO:0000256" key="2">
    <source>
        <dbReference type="ARBA" id="ARBA00022842"/>
    </source>
</evidence>
<dbReference type="InterPro" id="IPR033749">
    <property type="entry name" value="Polyprenyl_synt_CS"/>
</dbReference>
<name>A0A9P6YW40_9FUNG</name>
<dbReference type="PANTHER" id="PTHR12001:SF44">
    <property type="entry name" value="GERANYLGERANYL PYROPHOSPHATE SYNTHASE"/>
    <property type="match status" value="1"/>
</dbReference>
<gene>
    <name evidence="4" type="ORF">G6F50_009994</name>
</gene>
<dbReference type="GO" id="GO:0004659">
    <property type="term" value="F:prenyltransferase activity"/>
    <property type="evidence" value="ECO:0007669"/>
    <property type="project" value="InterPro"/>
</dbReference>
<dbReference type="SUPFAM" id="SSF48576">
    <property type="entry name" value="Terpenoid synthases"/>
    <property type="match status" value="1"/>
</dbReference>
<dbReference type="InterPro" id="IPR000092">
    <property type="entry name" value="Polyprenyl_synt"/>
</dbReference>
<keyword evidence="5" id="KW-1185">Reference proteome</keyword>
<evidence type="ECO:0008006" key="6">
    <source>
        <dbReference type="Google" id="ProtNLM"/>
    </source>
</evidence>
<dbReference type="Gene3D" id="1.10.600.10">
    <property type="entry name" value="Farnesyl Diphosphate Synthase"/>
    <property type="match status" value="1"/>
</dbReference>
<proteinExistence type="inferred from homology"/>
<evidence type="ECO:0000256" key="3">
    <source>
        <dbReference type="RuleBase" id="RU004466"/>
    </source>
</evidence>
<dbReference type="PROSITE" id="PS00444">
    <property type="entry name" value="POLYPRENYL_SYNTHASE_2"/>
    <property type="match status" value="1"/>
</dbReference>
<dbReference type="PROSITE" id="PS00723">
    <property type="entry name" value="POLYPRENYL_SYNTHASE_1"/>
    <property type="match status" value="1"/>
</dbReference>
<dbReference type="EMBL" id="JAANIU010002083">
    <property type="protein sequence ID" value="KAG1565523.1"/>
    <property type="molecule type" value="Genomic_DNA"/>
</dbReference>
<evidence type="ECO:0000313" key="5">
    <source>
        <dbReference type="Proteomes" id="UP000740926"/>
    </source>
</evidence>
<dbReference type="PANTHER" id="PTHR12001">
    <property type="entry name" value="GERANYLGERANYL PYROPHOSPHATE SYNTHASE"/>
    <property type="match status" value="1"/>
</dbReference>
<evidence type="ECO:0000313" key="4">
    <source>
        <dbReference type="EMBL" id="KAG1565523.1"/>
    </source>
</evidence>
<dbReference type="GO" id="GO:0046872">
    <property type="term" value="F:metal ion binding"/>
    <property type="evidence" value="ECO:0007669"/>
    <property type="project" value="UniProtKB-KW"/>
</dbReference>
<organism evidence="4 5">
    <name type="scientific">Rhizopus delemar</name>
    <dbReference type="NCBI Taxonomy" id="936053"/>
    <lineage>
        <taxon>Eukaryota</taxon>
        <taxon>Fungi</taxon>
        <taxon>Fungi incertae sedis</taxon>
        <taxon>Mucoromycota</taxon>
        <taxon>Mucoromycotina</taxon>
        <taxon>Mucoromycetes</taxon>
        <taxon>Mucorales</taxon>
        <taxon>Mucorineae</taxon>
        <taxon>Rhizopodaceae</taxon>
        <taxon>Rhizopus</taxon>
    </lineage>
</organism>
<dbReference type="Pfam" id="PF00348">
    <property type="entry name" value="polyprenyl_synt"/>
    <property type="match status" value="1"/>
</dbReference>
<comment type="caution">
    <text evidence="4">The sequence shown here is derived from an EMBL/GenBank/DDBJ whole genome shotgun (WGS) entry which is preliminary data.</text>
</comment>